<feature type="transmembrane region" description="Helical" evidence="1">
    <location>
        <begin position="125"/>
        <end position="146"/>
    </location>
</feature>
<keyword evidence="1" id="KW-1133">Transmembrane helix</keyword>
<feature type="transmembrane region" description="Helical" evidence="1">
    <location>
        <begin position="77"/>
        <end position="96"/>
    </location>
</feature>
<feature type="transmembrane region" description="Helical" evidence="1">
    <location>
        <begin position="103"/>
        <end position="119"/>
    </location>
</feature>
<dbReference type="EMBL" id="JBHUOQ010000004">
    <property type="protein sequence ID" value="MFD2831236.1"/>
    <property type="molecule type" value="Genomic_DNA"/>
</dbReference>
<dbReference type="RefSeq" id="WP_377775255.1">
    <property type="nucleotide sequence ID" value="NZ_JBHUOQ010000004.1"/>
</dbReference>
<accession>A0ABW5X105</accession>
<comment type="caution">
    <text evidence="2">The sequence shown here is derived from an EMBL/GenBank/DDBJ whole genome shotgun (WGS) entry which is preliminary data.</text>
</comment>
<organism evidence="2 3">
    <name type="scientific">Corticicoccus populi</name>
    <dbReference type="NCBI Taxonomy" id="1812821"/>
    <lineage>
        <taxon>Bacteria</taxon>
        <taxon>Bacillati</taxon>
        <taxon>Bacillota</taxon>
        <taxon>Bacilli</taxon>
        <taxon>Bacillales</taxon>
        <taxon>Staphylococcaceae</taxon>
        <taxon>Corticicoccus</taxon>
    </lineage>
</organism>
<gene>
    <name evidence="2" type="ORF">ACFSX4_12245</name>
</gene>
<keyword evidence="1" id="KW-0812">Transmembrane</keyword>
<evidence type="ECO:0000313" key="2">
    <source>
        <dbReference type="EMBL" id="MFD2831236.1"/>
    </source>
</evidence>
<reference evidence="3" key="1">
    <citation type="journal article" date="2019" name="Int. J. Syst. Evol. Microbiol.">
        <title>The Global Catalogue of Microorganisms (GCM) 10K type strain sequencing project: providing services to taxonomists for standard genome sequencing and annotation.</title>
        <authorList>
            <consortium name="The Broad Institute Genomics Platform"/>
            <consortium name="The Broad Institute Genome Sequencing Center for Infectious Disease"/>
            <person name="Wu L."/>
            <person name="Ma J."/>
        </authorList>
    </citation>
    <scope>NUCLEOTIDE SEQUENCE [LARGE SCALE GENOMIC DNA]</scope>
    <source>
        <strain evidence="3">KCTC 33575</strain>
    </source>
</reference>
<feature type="transmembrane region" description="Helical" evidence="1">
    <location>
        <begin position="48"/>
        <end position="71"/>
    </location>
</feature>
<keyword evidence="3" id="KW-1185">Reference proteome</keyword>
<name>A0ABW5X105_9STAP</name>
<evidence type="ECO:0000256" key="1">
    <source>
        <dbReference type="SAM" id="Phobius"/>
    </source>
</evidence>
<feature type="transmembrane region" description="Helical" evidence="1">
    <location>
        <begin position="158"/>
        <end position="181"/>
    </location>
</feature>
<feature type="transmembrane region" description="Helical" evidence="1">
    <location>
        <begin position="20"/>
        <end position="36"/>
    </location>
</feature>
<dbReference type="Proteomes" id="UP001597519">
    <property type="component" value="Unassembled WGS sequence"/>
</dbReference>
<keyword evidence="1" id="KW-0472">Membrane</keyword>
<feature type="transmembrane region" description="Helical" evidence="1">
    <location>
        <begin position="201"/>
        <end position="223"/>
    </location>
</feature>
<dbReference type="InterPro" id="IPR011737">
    <property type="entry name" value="CHP02206_TP0381"/>
</dbReference>
<protein>
    <submittedName>
        <fullName evidence="2">TIGR02206 family membrane protein</fullName>
    </submittedName>
</protein>
<proteinExistence type="predicted"/>
<dbReference type="NCBIfam" id="TIGR02206">
    <property type="entry name" value="intg_mem_TP0381"/>
    <property type="match status" value="1"/>
</dbReference>
<sequence>MDGFFSRVPPVIDVGSTEHFIYLALIIGLLAVIVYFRDYIRHHKGVMTAVLITAVIQRVLSNSYYIFSAGYPIDEALPLYICRLVCLFIIIQFFIRNKWLDQVIFYWGLFAYGSFIYPVDISSPVHITGITFVILHGLIIVFPLIRHYTSGFVPDLKGAVISALLFAVYMPLVSAFSNMVGGNYFYTNERPFLHNMGDMNYFMLNLFGVCTAFIIIGLMFSVLSRKLNDRTNSGL</sequence>
<dbReference type="Pfam" id="PF14808">
    <property type="entry name" value="TMEM164"/>
    <property type="match status" value="1"/>
</dbReference>
<evidence type="ECO:0000313" key="3">
    <source>
        <dbReference type="Proteomes" id="UP001597519"/>
    </source>
</evidence>